<dbReference type="SUPFAM" id="SSF48371">
    <property type="entry name" value="ARM repeat"/>
    <property type="match status" value="1"/>
</dbReference>
<feature type="compositionally biased region" description="Basic and acidic residues" evidence="1">
    <location>
        <begin position="147"/>
        <end position="159"/>
    </location>
</feature>
<dbReference type="InterPro" id="IPR011989">
    <property type="entry name" value="ARM-like"/>
</dbReference>
<feature type="region of interest" description="Disordered" evidence="1">
    <location>
        <begin position="141"/>
        <end position="162"/>
    </location>
</feature>
<dbReference type="SMART" id="SM00220">
    <property type="entry name" value="S_TKc"/>
    <property type="match status" value="1"/>
</dbReference>
<dbReference type="Gene3D" id="1.10.510.10">
    <property type="entry name" value="Transferase(Phosphotransferase) domain 1"/>
    <property type="match status" value="1"/>
</dbReference>
<dbReference type="Proteomes" id="UP000321518">
    <property type="component" value="Unassembled WGS sequence"/>
</dbReference>
<feature type="compositionally biased region" description="Pro residues" evidence="1">
    <location>
        <begin position="765"/>
        <end position="774"/>
    </location>
</feature>
<dbReference type="AlphaFoldDB" id="A0A511KMJ8"/>
<dbReference type="CDD" id="cd14011">
    <property type="entry name" value="PK_SCY1_like"/>
    <property type="match status" value="1"/>
</dbReference>
<dbReference type="GO" id="GO:0005524">
    <property type="term" value="F:ATP binding"/>
    <property type="evidence" value="ECO:0007669"/>
    <property type="project" value="InterPro"/>
</dbReference>
<name>A0A511KMJ8_RHOTO</name>
<organism evidence="3 4">
    <name type="scientific">Rhodotorula toruloides</name>
    <name type="common">Yeast</name>
    <name type="synonym">Rhodosporidium toruloides</name>
    <dbReference type="NCBI Taxonomy" id="5286"/>
    <lineage>
        <taxon>Eukaryota</taxon>
        <taxon>Fungi</taxon>
        <taxon>Dikarya</taxon>
        <taxon>Basidiomycota</taxon>
        <taxon>Pucciniomycotina</taxon>
        <taxon>Microbotryomycetes</taxon>
        <taxon>Sporidiobolales</taxon>
        <taxon>Sporidiobolaceae</taxon>
        <taxon>Rhodotorula</taxon>
    </lineage>
</organism>
<dbReference type="GO" id="GO:0004672">
    <property type="term" value="F:protein kinase activity"/>
    <property type="evidence" value="ECO:0007669"/>
    <property type="project" value="InterPro"/>
</dbReference>
<feature type="compositionally biased region" description="Low complexity" evidence="1">
    <location>
        <begin position="802"/>
        <end position="818"/>
    </location>
</feature>
<feature type="compositionally biased region" description="Low complexity" evidence="1">
    <location>
        <begin position="874"/>
        <end position="883"/>
    </location>
</feature>
<dbReference type="OrthoDB" id="79687at2759"/>
<feature type="compositionally biased region" description="Polar residues" evidence="1">
    <location>
        <begin position="779"/>
        <end position="789"/>
    </location>
</feature>
<dbReference type="InterPro" id="IPR000719">
    <property type="entry name" value="Prot_kinase_dom"/>
</dbReference>
<dbReference type="Pfam" id="PF00069">
    <property type="entry name" value="Pkinase"/>
    <property type="match status" value="1"/>
</dbReference>
<dbReference type="PANTHER" id="PTHR12984:SF6">
    <property type="entry name" value="SCY1-LIKE PROTEIN 2"/>
    <property type="match status" value="1"/>
</dbReference>
<feature type="region of interest" description="Disordered" evidence="1">
    <location>
        <begin position="669"/>
        <end position="935"/>
    </location>
</feature>
<feature type="compositionally biased region" description="Low complexity" evidence="1">
    <location>
        <begin position="754"/>
        <end position="764"/>
    </location>
</feature>
<feature type="compositionally biased region" description="Low complexity" evidence="1">
    <location>
        <begin position="708"/>
        <end position="725"/>
    </location>
</feature>
<dbReference type="InterPro" id="IPR051177">
    <property type="entry name" value="CIK-Related_Protein"/>
</dbReference>
<dbReference type="PROSITE" id="PS50011">
    <property type="entry name" value="PROTEIN_KINASE_DOM"/>
    <property type="match status" value="1"/>
</dbReference>
<evidence type="ECO:0000313" key="4">
    <source>
        <dbReference type="Proteomes" id="UP000321518"/>
    </source>
</evidence>
<feature type="compositionally biased region" description="Polar residues" evidence="1">
    <location>
        <begin position="729"/>
        <end position="741"/>
    </location>
</feature>
<proteinExistence type="predicted"/>
<dbReference type="InterPro" id="IPR011009">
    <property type="entry name" value="Kinase-like_dom_sf"/>
</dbReference>
<protein>
    <recommendedName>
        <fullName evidence="2">Protein kinase domain-containing protein</fullName>
    </recommendedName>
</protein>
<feature type="domain" description="Protein kinase" evidence="2">
    <location>
        <begin position="41"/>
        <end position="343"/>
    </location>
</feature>
<gene>
    <name evidence="3" type="ORF">Rt10032_c13g5113</name>
</gene>
<evidence type="ECO:0000256" key="1">
    <source>
        <dbReference type="SAM" id="MobiDB-lite"/>
    </source>
</evidence>
<dbReference type="Gene3D" id="1.25.10.10">
    <property type="entry name" value="Leucine-rich Repeat Variant"/>
    <property type="match status" value="1"/>
</dbReference>
<reference evidence="3 4" key="1">
    <citation type="submission" date="2019-07" db="EMBL/GenBank/DDBJ databases">
        <title>Rhodotorula toruloides NBRC10032 genome sequencing.</title>
        <authorList>
            <person name="Shida Y."/>
            <person name="Takaku H."/>
            <person name="Ogasawara W."/>
            <person name="Mori K."/>
        </authorList>
    </citation>
    <scope>NUCLEOTIDE SEQUENCE [LARGE SCALE GENOMIC DNA]</scope>
    <source>
        <strain evidence="3 4">NBRC10032</strain>
    </source>
</reference>
<accession>A0A511KMJ8</accession>
<evidence type="ECO:0000313" key="3">
    <source>
        <dbReference type="EMBL" id="GEM11096.1"/>
    </source>
</evidence>
<dbReference type="InterPro" id="IPR016024">
    <property type="entry name" value="ARM-type_fold"/>
</dbReference>
<evidence type="ECO:0000259" key="2">
    <source>
        <dbReference type="PROSITE" id="PS50011"/>
    </source>
</evidence>
<comment type="caution">
    <text evidence="3">The sequence shown here is derived from an EMBL/GenBank/DDBJ whole genome shotgun (WGS) entry which is preliminary data.</text>
</comment>
<dbReference type="PANTHER" id="PTHR12984">
    <property type="entry name" value="SCY1-RELATED S/T PROTEIN KINASE-LIKE"/>
    <property type="match status" value="1"/>
</dbReference>
<feature type="compositionally biased region" description="Low complexity" evidence="1">
    <location>
        <begin position="826"/>
        <end position="838"/>
    </location>
</feature>
<dbReference type="EMBL" id="BJWK01000013">
    <property type="protein sequence ID" value="GEM11096.1"/>
    <property type="molecule type" value="Genomic_DNA"/>
</dbReference>
<sequence length="935" mass="100688">MEFASSLLSSAASSLAAAQKPTLASAYSVDNSVPAVHIGVWRVVRAKHNGGSGRVVSIWTADKGTLIGSGSSRRGGASRDREREAERLKYAIDVLKKEASSLSRLRHPCVLEMAEPMEESRSTIMFATEPVTASLRQAIDASNAAHDSSRRSSYRSKDEQDLELDEVEVQKGLSQLGKGLQFLHESAKLVHGNLRPEAVIINAKGDWKLSGFGLAQYLFSPDGIPAKWEFPAYDPALPPTCQRDYDYIAPEYICDEMPPAPSNDMYSLGCILHAIHTHTGPPFANRNSLENLRTNVDEGLSRDLVSSQWRKLPQDVQEVLASLLTRYPNRRMTAAQFLQSRYFEGLLVGTLRFLERDSFAAKTSEAQASFLRGLVSVLPQFSDKVVRRKILPSLLEETRKANLVPFLLPNILYIAAKMSPDDFRVEVLPSLKPIFTLKDPPQAVVALIEALPTFEQKCTPTVFREEVMPLIYFALESDNPVILEKALRTIPKLCESLDYTTVKQTLFPKITTVFTKTTLLSVKVNTLICFHAMIPVLDKFTLTEKLVPLLAKIKTKEPSVMIATLAVHEEMGKKCELESIATLILPQLWAMSIGPLLNADQFTKFMSVIKNLSARVEDEHMKHLAELKRLEESSGAATLSGPANTGTGAIQAANVTDFESLVRGNVNGQKVNGLGGRGSQVDIFADDSPAMTPVPTGNGYNSPPLPALPTSSPPFASTSTFFSPAQPTRPINSSRLSTSSMPAAGRSPLGARTVPSASFNSSAFPSPPAVPTSPAPSTGNSARASTASLKSFAPLQPGPARSSSTSSLPTSTTTNSASYSQPNYNLSLSTTPSSGGLPPLQPTSSSLYGASSPAQPAPPLQWNRVPPLAPSPSPSATSAVSAPFQPTMNQSSPLPPGYNPSATMQPLQAQRPAGASQGNKPAMNFGAWADLDPLK</sequence>
<dbReference type="SUPFAM" id="SSF56112">
    <property type="entry name" value="Protein kinase-like (PK-like)"/>
    <property type="match status" value="1"/>
</dbReference>